<dbReference type="EC" id="3.2.1.52" evidence="3"/>
<keyword evidence="7" id="KW-0326">Glycosidase</keyword>
<keyword evidence="4 7" id="KW-0378">Hydrolase</keyword>
<dbReference type="RefSeq" id="WP_184972717.1">
    <property type="nucleotide sequence ID" value="NZ_JACHIN010000017.1"/>
</dbReference>
<keyword evidence="8" id="KW-1185">Reference proteome</keyword>
<dbReference type="Proteomes" id="UP000568380">
    <property type="component" value="Unassembled WGS sequence"/>
</dbReference>
<evidence type="ECO:0000313" key="8">
    <source>
        <dbReference type="Proteomes" id="UP000568380"/>
    </source>
</evidence>
<dbReference type="GO" id="GO:0030203">
    <property type="term" value="P:glycosaminoglycan metabolic process"/>
    <property type="evidence" value="ECO:0007669"/>
    <property type="project" value="TreeGrafter"/>
</dbReference>
<dbReference type="EMBL" id="JACHIN010000017">
    <property type="protein sequence ID" value="MBB5083543.1"/>
    <property type="molecule type" value="Genomic_DNA"/>
</dbReference>
<dbReference type="GO" id="GO:0016020">
    <property type="term" value="C:membrane"/>
    <property type="evidence" value="ECO:0007669"/>
    <property type="project" value="TreeGrafter"/>
</dbReference>
<reference evidence="7 8" key="1">
    <citation type="submission" date="2020-08" db="EMBL/GenBank/DDBJ databases">
        <title>Genomic Encyclopedia of Type Strains, Phase IV (KMG-IV): sequencing the most valuable type-strain genomes for metagenomic binning, comparative biology and taxonomic classification.</title>
        <authorList>
            <person name="Goeker M."/>
        </authorList>
    </citation>
    <scope>NUCLEOTIDE SEQUENCE [LARGE SCALE GENOMIC DNA]</scope>
    <source>
        <strain evidence="7 8">DSM 45385</strain>
    </source>
</reference>
<comment type="caution">
    <text evidence="7">The sequence shown here is derived from an EMBL/GenBank/DDBJ whole genome shotgun (WGS) entry which is preliminary data.</text>
</comment>
<dbReference type="PRINTS" id="PR00738">
    <property type="entry name" value="GLHYDRLASE20"/>
</dbReference>
<evidence type="ECO:0000256" key="1">
    <source>
        <dbReference type="ARBA" id="ARBA00001231"/>
    </source>
</evidence>
<evidence type="ECO:0000256" key="4">
    <source>
        <dbReference type="ARBA" id="ARBA00022801"/>
    </source>
</evidence>
<feature type="domain" description="Glycoside hydrolase family 20 catalytic" evidence="6">
    <location>
        <begin position="102"/>
        <end position="440"/>
    </location>
</feature>
<comment type="catalytic activity">
    <reaction evidence="1">
        <text>Hydrolysis of terminal non-reducing N-acetyl-D-hexosamine residues in N-acetyl-beta-D-hexosaminides.</text>
        <dbReference type="EC" id="3.2.1.52"/>
    </reaction>
</comment>
<dbReference type="PANTHER" id="PTHR22600:SF57">
    <property type="entry name" value="BETA-N-ACETYLHEXOSAMINIDASE"/>
    <property type="match status" value="1"/>
</dbReference>
<evidence type="ECO:0000313" key="7">
    <source>
        <dbReference type="EMBL" id="MBB5083543.1"/>
    </source>
</evidence>
<dbReference type="GO" id="GO:0004563">
    <property type="term" value="F:beta-N-acetylhexosaminidase activity"/>
    <property type="evidence" value="ECO:0007669"/>
    <property type="project" value="UniProtKB-EC"/>
</dbReference>
<dbReference type="Pfam" id="PF00728">
    <property type="entry name" value="Glyco_hydro_20"/>
    <property type="match status" value="1"/>
</dbReference>
<dbReference type="InterPro" id="IPR025705">
    <property type="entry name" value="Beta_hexosaminidase_sua/sub"/>
</dbReference>
<protein>
    <recommendedName>
        <fullName evidence="3">beta-N-acetylhexosaminidase</fullName>
        <ecNumber evidence="3">3.2.1.52</ecNumber>
    </recommendedName>
</protein>
<dbReference type="InterPro" id="IPR017853">
    <property type="entry name" value="GH"/>
</dbReference>
<comment type="similarity">
    <text evidence="2">Belongs to the glycosyl hydrolase 20 family.</text>
</comment>
<dbReference type="SUPFAM" id="SSF51445">
    <property type="entry name" value="(Trans)glycosidases"/>
    <property type="match status" value="1"/>
</dbReference>
<evidence type="ECO:0000259" key="6">
    <source>
        <dbReference type="Pfam" id="PF00728"/>
    </source>
</evidence>
<feature type="active site" description="Proton donor" evidence="5">
    <location>
        <position position="254"/>
    </location>
</feature>
<evidence type="ECO:0000256" key="2">
    <source>
        <dbReference type="ARBA" id="ARBA00006285"/>
    </source>
</evidence>
<dbReference type="GO" id="GO:0005975">
    <property type="term" value="P:carbohydrate metabolic process"/>
    <property type="evidence" value="ECO:0007669"/>
    <property type="project" value="InterPro"/>
</dbReference>
<accession>A0A7W8ELL9</accession>
<evidence type="ECO:0000256" key="5">
    <source>
        <dbReference type="PIRSR" id="PIRSR625705-1"/>
    </source>
</evidence>
<dbReference type="PANTHER" id="PTHR22600">
    <property type="entry name" value="BETA-HEXOSAMINIDASE"/>
    <property type="match status" value="1"/>
</dbReference>
<dbReference type="Gene3D" id="3.20.20.80">
    <property type="entry name" value="Glycosidases"/>
    <property type="match status" value="1"/>
</dbReference>
<dbReference type="InterPro" id="IPR015883">
    <property type="entry name" value="Glyco_hydro_20_cat"/>
</dbReference>
<sequence>MKAARVTVADPSLQPVADVVAALAHPHPPLTTGLHLTLGDVTRAPMAAGVPISGGDECFRITTTPTATVCQARTHQGLFRAALHTSLYGPPKTETVEDGPRYAWRGLMLDTARHFWTVPELRRIIDLAAIHRLNVLHLHLTDNEGWRIQIPGLPRLTAGTPHYSTADYTELQRYAAQRHVVIVPEIDLPGHSAAALRAHPDLAVLPAPTGWNDQLPIPVALDPRDPGTRDFVSHVLTELCRLTDGPYVHFGADEAFGMDHTLYDQAVTLARAVIRAAGKEPLGWQESARAGLDPGDVAQWWVDPEMTDPSTELTALGLTGDLIATITDFFAPAADDLARIVAAGGRVLLSPQSHLYLDRPYAPAIVPEAQRERAAGLGFIYKPRTVRDIAGWDPGAYGLADENVAGVEAALWSETLRGFDDLTTMLLPRLATIARTAWTGRPVPWSEQRRHLAADGRLWEERGLTFLRSTEIDWT</sequence>
<dbReference type="AlphaFoldDB" id="A0A7W8ELL9"/>
<organism evidence="7 8">
    <name type="scientific">Nonomuraea endophytica</name>
    <dbReference type="NCBI Taxonomy" id="714136"/>
    <lineage>
        <taxon>Bacteria</taxon>
        <taxon>Bacillati</taxon>
        <taxon>Actinomycetota</taxon>
        <taxon>Actinomycetes</taxon>
        <taxon>Streptosporangiales</taxon>
        <taxon>Streptosporangiaceae</taxon>
        <taxon>Nonomuraea</taxon>
    </lineage>
</organism>
<name>A0A7W8ELL9_9ACTN</name>
<gene>
    <name evidence="7" type="ORF">HNR40_009047</name>
</gene>
<proteinExistence type="inferred from homology"/>
<evidence type="ECO:0000256" key="3">
    <source>
        <dbReference type="ARBA" id="ARBA00012663"/>
    </source>
</evidence>